<proteinExistence type="predicted"/>
<organism evidence="2 3">
    <name type="scientific">Polarella glacialis</name>
    <name type="common">Dinoflagellate</name>
    <dbReference type="NCBI Taxonomy" id="89957"/>
    <lineage>
        <taxon>Eukaryota</taxon>
        <taxon>Sar</taxon>
        <taxon>Alveolata</taxon>
        <taxon>Dinophyceae</taxon>
        <taxon>Suessiales</taxon>
        <taxon>Suessiaceae</taxon>
        <taxon>Polarella</taxon>
    </lineage>
</organism>
<feature type="compositionally biased region" description="Pro residues" evidence="1">
    <location>
        <begin position="174"/>
        <end position="185"/>
    </location>
</feature>
<feature type="region of interest" description="Disordered" evidence="1">
    <location>
        <begin position="168"/>
        <end position="196"/>
    </location>
</feature>
<gene>
    <name evidence="2" type="ORF">PGLA2088_LOCUS38369</name>
</gene>
<reference evidence="2" key="1">
    <citation type="submission" date="2021-02" db="EMBL/GenBank/DDBJ databases">
        <authorList>
            <person name="Dougan E. K."/>
            <person name="Rhodes N."/>
            <person name="Thang M."/>
            <person name="Chan C."/>
        </authorList>
    </citation>
    <scope>NUCLEOTIDE SEQUENCE</scope>
</reference>
<evidence type="ECO:0000256" key="1">
    <source>
        <dbReference type="SAM" id="MobiDB-lite"/>
    </source>
</evidence>
<name>A0A813L2I3_POLGL</name>
<dbReference type="Proteomes" id="UP000626109">
    <property type="component" value="Unassembled WGS sequence"/>
</dbReference>
<sequence>ASFAGASWPPRGMAPTVLGLSESTSTYVIWFIRALLPVLLFCIWYSTQPSEGSKKNRYAKDQLLKVREVLIASGEARKPPPALKGVRVDSALRSDFSQDASPLNGRAPRGQKRNPVTEKASPPAAPAAPAAAAAAAAAELDSSSEGNLLLEALLNFAAFRHKERPQAHFLMEGSPPPPPRRPPPSRTQVNDSDASKANREAQLVLKGLTNKKFSLSCVGVAKDLHTQLVTSNVSVAKATLTLMVQACVDAGDGKNASNFLFKMESSGHTADSQLLDQVMELHVATGSDAAALGSRRKIEVGFPGGGSQERSFFHAPGEDLWEMLSPAMSVGPSGSSVRQTADAPWNKARGSSLTPWGSTEGPAVDDEW</sequence>
<dbReference type="EMBL" id="CAJNNW010032729">
    <property type="protein sequence ID" value="CAE8715144.1"/>
    <property type="molecule type" value="Genomic_DNA"/>
</dbReference>
<comment type="caution">
    <text evidence="2">The sequence shown here is derived from an EMBL/GenBank/DDBJ whole genome shotgun (WGS) entry which is preliminary data.</text>
</comment>
<accession>A0A813L2I3</accession>
<feature type="region of interest" description="Disordered" evidence="1">
    <location>
        <begin position="325"/>
        <end position="368"/>
    </location>
</feature>
<evidence type="ECO:0000313" key="2">
    <source>
        <dbReference type="EMBL" id="CAE8715144.1"/>
    </source>
</evidence>
<feature type="region of interest" description="Disordered" evidence="1">
    <location>
        <begin position="94"/>
        <end position="127"/>
    </location>
</feature>
<evidence type="ECO:0000313" key="3">
    <source>
        <dbReference type="Proteomes" id="UP000626109"/>
    </source>
</evidence>
<dbReference type="AlphaFoldDB" id="A0A813L2I3"/>
<protein>
    <submittedName>
        <fullName evidence="2">Uncharacterized protein</fullName>
    </submittedName>
</protein>
<feature type="non-terminal residue" evidence="2">
    <location>
        <position position="368"/>
    </location>
</feature>